<feature type="region of interest" description="Disordered" evidence="1">
    <location>
        <begin position="62"/>
        <end position="81"/>
    </location>
</feature>
<keyword evidence="2" id="KW-0472">Membrane</keyword>
<name>A0A812QDV6_9DINO</name>
<feature type="compositionally biased region" description="Polar residues" evidence="1">
    <location>
        <begin position="71"/>
        <end position="80"/>
    </location>
</feature>
<dbReference type="AlphaFoldDB" id="A0A812QDV6"/>
<gene>
    <name evidence="3" type="ORF">SNAT2548_LOCUS19883</name>
</gene>
<sequence>MDMGPFALEAISLRVAGEALLRPLVGDDGLYTVAAILLACLGVGILCGLACKARSPGRLAATGRQLPTPGPSSMPSSAPQPTDYVKLEDLHEFRKLWESDMRDLHAKLEKHHGVTRQLQDEHAEVLGQRIGVMEGKINGLRTDLGTCNTEISACKSRVMESKAQLSESHRDVLKYLDEDHAMSGKNVALIFAEVKALRATSGELKGEHSAIQTVLHEMSKEMVEARREVANVTKEVGHLWGLTERFTNLDRELESMGTALTECTGVMGTNFNTYQSMVDNIRNGIYECLDRIAVLTPPGRGQPSMEAPTIRIEPAASGARPLSLQQAIPQAGHPQSPQITVVGPGENFIRALLNPTHHG</sequence>
<evidence type="ECO:0000313" key="4">
    <source>
        <dbReference type="Proteomes" id="UP000604046"/>
    </source>
</evidence>
<dbReference type="Proteomes" id="UP000604046">
    <property type="component" value="Unassembled WGS sequence"/>
</dbReference>
<reference evidence="3" key="1">
    <citation type="submission" date="2021-02" db="EMBL/GenBank/DDBJ databases">
        <authorList>
            <person name="Dougan E. K."/>
            <person name="Rhodes N."/>
            <person name="Thang M."/>
            <person name="Chan C."/>
        </authorList>
    </citation>
    <scope>NUCLEOTIDE SEQUENCE</scope>
</reference>
<comment type="caution">
    <text evidence="3">The sequence shown here is derived from an EMBL/GenBank/DDBJ whole genome shotgun (WGS) entry which is preliminary data.</text>
</comment>
<evidence type="ECO:0000313" key="3">
    <source>
        <dbReference type="EMBL" id="CAE7366211.1"/>
    </source>
</evidence>
<evidence type="ECO:0000256" key="2">
    <source>
        <dbReference type="SAM" id="Phobius"/>
    </source>
</evidence>
<keyword evidence="2" id="KW-1133">Transmembrane helix</keyword>
<feature type="transmembrane region" description="Helical" evidence="2">
    <location>
        <begin position="30"/>
        <end position="51"/>
    </location>
</feature>
<protein>
    <submittedName>
        <fullName evidence="3">Uncharacterized protein</fullName>
    </submittedName>
</protein>
<dbReference type="EMBL" id="CAJNDS010002191">
    <property type="protein sequence ID" value="CAE7366211.1"/>
    <property type="molecule type" value="Genomic_DNA"/>
</dbReference>
<dbReference type="Gene3D" id="1.20.1170.10">
    <property type="match status" value="1"/>
</dbReference>
<keyword evidence="4" id="KW-1185">Reference proteome</keyword>
<proteinExistence type="predicted"/>
<evidence type="ECO:0000256" key="1">
    <source>
        <dbReference type="SAM" id="MobiDB-lite"/>
    </source>
</evidence>
<accession>A0A812QDV6</accession>
<organism evidence="3 4">
    <name type="scientific">Symbiodinium natans</name>
    <dbReference type="NCBI Taxonomy" id="878477"/>
    <lineage>
        <taxon>Eukaryota</taxon>
        <taxon>Sar</taxon>
        <taxon>Alveolata</taxon>
        <taxon>Dinophyceae</taxon>
        <taxon>Suessiales</taxon>
        <taxon>Symbiodiniaceae</taxon>
        <taxon>Symbiodinium</taxon>
    </lineage>
</organism>
<keyword evidence="2" id="KW-0812">Transmembrane</keyword>